<dbReference type="Gene3D" id="1.10.443.10">
    <property type="entry name" value="Intergrase catalytic core"/>
    <property type="match status" value="1"/>
</dbReference>
<dbReference type="InterPro" id="IPR013762">
    <property type="entry name" value="Integrase-like_cat_sf"/>
</dbReference>
<keyword evidence="3" id="KW-0233">DNA recombination</keyword>
<evidence type="ECO:0000256" key="1">
    <source>
        <dbReference type="ARBA" id="ARBA00022908"/>
    </source>
</evidence>
<dbReference type="AlphaFoldDB" id="A0A8S4C4R4"/>
<evidence type="ECO:0000313" key="6">
    <source>
        <dbReference type="EMBL" id="CAG7592290.1"/>
    </source>
</evidence>
<evidence type="ECO:0000259" key="5">
    <source>
        <dbReference type="PROSITE" id="PS51900"/>
    </source>
</evidence>
<dbReference type="Pfam" id="PF02899">
    <property type="entry name" value="Phage_int_SAM_1"/>
    <property type="match status" value="1"/>
</dbReference>
<organism evidence="6 7">
    <name type="scientific">Hyalomma marginatum</name>
    <dbReference type="NCBI Taxonomy" id="34627"/>
    <lineage>
        <taxon>Eukaryota</taxon>
        <taxon>Metazoa</taxon>
        <taxon>Ecdysozoa</taxon>
        <taxon>Arthropoda</taxon>
        <taxon>Chelicerata</taxon>
        <taxon>Arachnida</taxon>
        <taxon>Acari</taxon>
        <taxon>Parasitiformes</taxon>
        <taxon>Ixodida</taxon>
        <taxon>Ixodoidea</taxon>
        <taxon>Ixodidae</taxon>
        <taxon>Hyalomminae</taxon>
        <taxon>Hyalomma</taxon>
    </lineage>
</organism>
<feature type="domain" description="Tyr recombinase" evidence="4">
    <location>
        <begin position="120"/>
        <end position="301"/>
    </location>
</feature>
<dbReference type="Pfam" id="PF00589">
    <property type="entry name" value="Phage_integrase"/>
    <property type="match status" value="1"/>
</dbReference>
<dbReference type="InterPro" id="IPR004107">
    <property type="entry name" value="Integrase_SAM-like_N"/>
</dbReference>
<evidence type="ECO:0000313" key="7">
    <source>
        <dbReference type="Proteomes" id="UP000837675"/>
    </source>
</evidence>
<gene>
    <name evidence="6" type="ORF">MHYMCMPASI_00549</name>
</gene>
<reference evidence="6" key="1">
    <citation type="submission" date="2021-06" db="EMBL/GenBank/DDBJ databases">
        <authorList>
            <person name="Nardi T."/>
            <person name="Nardi T."/>
        </authorList>
    </citation>
    <scope>NUCLEOTIDE SEQUENCE</scope>
</reference>
<dbReference type="GO" id="GO:0006310">
    <property type="term" value="P:DNA recombination"/>
    <property type="evidence" value="ECO:0007669"/>
    <property type="project" value="UniProtKB-KW"/>
</dbReference>
<dbReference type="InterPro" id="IPR050090">
    <property type="entry name" value="Tyrosine_recombinase_XerCD"/>
</dbReference>
<keyword evidence="2" id="KW-0238">DNA-binding</keyword>
<sequence length="317" mass="36227">MATIKIAKELQILIEEWLSYLKDNLIYSGHTLDAYATDLFYFLSFIHTHYQQSISIDMIANLSIQDFRSWLAARKRDNLKTTSNARSLSVIRSFYRYLKSKKDIDNKNVFAIKILKNNKSLPKDLPLESTIEATKIIETLPKQRWVGLRDKAILMLLYGCGLRISEVLSLNKNDFRDSMASLIVKGKGKKDRMVPILPQVKSAVIDYMESCPYQLEDSIFVGVGGKKLNPDVFRANLRGLKKSLGLPEYTSPHAFRHSFATHLLSQDVDLRTIQTLLGHKSLSTTQRYTKVDVSSLMSAYSNFHPKSKRSKPKNNKC</sequence>
<name>A0A8S4C4R4_9ACAR</name>
<dbReference type="InterPro" id="IPR002104">
    <property type="entry name" value="Integrase_catalytic"/>
</dbReference>
<dbReference type="PANTHER" id="PTHR30349">
    <property type="entry name" value="PHAGE INTEGRASE-RELATED"/>
    <property type="match status" value="1"/>
</dbReference>
<accession>A0A8S4C4R4</accession>
<dbReference type="Gene3D" id="1.10.150.130">
    <property type="match status" value="1"/>
</dbReference>
<dbReference type="PANTHER" id="PTHR30349:SF90">
    <property type="entry name" value="TYROSINE RECOMBINASE XERD"/>
    <property type="match status" value="1"/>
</dbReference>
<dbReference type="InterPro" id="IPR011010">
    <property type="entry name" value="DNA_brk_join_enz"/>
</dbReference>
<dbReference type="PROSITE" id="PS51898">
    <property type="entry name" value="TYR_RECOMBINASE"/>
    <property type="match status" value="1"/>
</dbReference>
<evidence type="ECO:0000256" key="2">
    <source>
        <dbReference type="ARBA" id="ARBA00023125"/>
    </source>
</evidence>
<dbReference type="SUPFAM" id="SSF56349">
    <property type="entry name" value="DNA breaking-rejoining enzymes"/>
    <property type="match status" value="1"/>
</dbReference>
<dbReference type="Proteomes" id="UP000837675">
    <property type="component" value="Unassembled WGS sequence"/>
</dbReference>
<evidence type="ECO:0000256" key="3">
    <source>
        <dbReference type="ARBA" id="ARBA00023172"/>
    </source>
</evidence>
<dbReference type="GO" id="GO:0015074">
    <property type="term" value="P:DNA integration"/>
    <property type="evidence" value="ECO:0007669"/>
    <property type="project" value="UniProtKB-KW"/>
</dbReference>
<evidence type="ECO:0000259" key="4">
    <source>
        <dbReference type="PROSITE" id="PS51898"/>
    </source>
</evidence>
<dbReference type="InterPro" id="IPR010998">
    <property type="entry name" value="Integrase_recombinase_N"/>
</dbReference>
<dbReference type="PROSITE" id="PS51900">
    <property type="entry name" value="CB"/>
    <property type="match status" value="1"/>
</dbReference>
<feature type="domain" description="Core-binding (CB)" evidence="5">
    <location>
        <begin position="8"/>
        <end position="99"/>
    </location>
</feature>
<proteinExistence type="predicted"/>
<keyword evidence="7" id="KW-1185">Reference proteome</keyword>
<comment type="caution">
    <text evidence="6">The sequence shown here is derived from an EMBL/GenBank/DDBJ whole genome shotgun (WGS) entry which is preliminary data.</text>
</comment>
<protein>
    <submittedName>
        <fullName evidence="6">Tyrosine recombinase XerC</fullName>
    </submittedName>
</protein>
<dbReference type="EMBL" id="CAJVAF010000248">
    <property type="protein sequence ID" value="CAG7592290.1"/>
    <property type="molecule type" value="Genomic_DNA"/>
</dbReference>
<dbReference type="GO" id="GO:0003677">
    <property type="term" value="F:DNA binding"/>
    <property type="evidence" value="ECO:0007669"/>
    <property type="project" value="UniProtKB-KW"/>
</dbReference>
<dbReference type="InterPro" id="IPR044068">
    <property type="entry name" value="CB"/>
</dbReference>
<keyword evidence="1" id="KW-0229">DNA integration</keyword>